<reference evidence="2" key="1">
    <citation type="submission" date="2017-03" db="EMBL/GenBank/DDBJ databases">
        <title>Phytopthora megakarya and P. palmivora, two closely related causual agents of cacao black pod achieved similar genome size and gene model numbers by different mechanisms.</title>
        <authorList>
            <person name="Ali S."/>
            <person name="Shao J."/>
            <person name="Larry D.J."/>
            <person name="Kronmiller B."/>
            <person name="Shen D."/>
            <person name="Strem M.D."/>
            <person name="Melnick R.L."/>
            <person name="Guiltinan M.J."/>
            <person name="Tyler B.M."/>
            <person name="Meinhardt L.W."/>
            <person name="Bailey B.A."/>
        </authorList>
    </citation>
    <scope>NUCLEOTIDE SEQUENCE [LARGE SCALE GENOMIC DNA]</scope>
    <source>
        <strain evidence="2">zdho120</strain>
    </source>
</reference>
<organism evidence="1 2">
    <name type="scientific">Phytophthora megakarya</name>
    <dbReference type="NCBI Taxonomy" id="4795"/>
    <lineage>
        <taxon>Eukaryota</taxon>
        <taxon>Sar</taxon>
        <taxon>Stramenopiles</taxon>
        <taxon>Oomycota</taxon>
        <taxon>Peronosporomycetes</taxon>
        <taxon>Peronosporales</taxon>
        <taxon>Peronosporaceae</taxon>
        <taxon>Phytophthora</taxon>
    </lineage>
</organism>
<dbReference type="EMBL" id="NBNE01000567">
    <property type="protein sequence ID" value="OWZ18582.1"/>
    <property type="molecule type" value="Genomic_DNA"/>
</dbReference>
<evidence type="ECO:0000313" key="1">
    <source>
        <dbReference type="EMBL" id="OWZ18582.1"/>
    </source>
</evidence>
<evidence type="ECO:0008006" key="3">
    <source>
        <dbReference type="Google" id="ProtNLM"/>
    </source>
</evidence>
<dbReference type="STRING" id="4795.A0A225WLZ0"/>
<accession>A0A225WLZ0</accession>
<dbReference type="OrthoDB" id="128648at2759"/>
<gene>
    <name evidence="1" type="ORF">PHMEG_0007297</name>
</gene>
<keyword evidence="2" id="KW-1185">Reference proteome</keyword>
<dbReference type="Proteomes" id="UP000198211">
    <property type="component" value="Unassembled WGS sequence"/>
</dbReference>
<protein>
    <recommendedName>
        <fullName evidence="3">RxLR effector protein</fullName>
    </recommendedName>
</protein>
<name>A0A225WLZ0_9STRA</name>
<evidence type="ECO:0000313" key="2">
    <source>
        <dbReference type="Proteomes" id="UP000198211"/>
    </source>
</evidence>
<proteinExistence type="predicted"/>
<dbReference type="AlphaFoldDB" id="A0A225WLZ0"/>
<comment type="caution">
    <text evidence="1">The sequence shown here is derived from an EMBL/GenBank/DDBJ whole genome shotgun (WGS) entry which is preliminary data.</text>
</comment>
<sequence>MVLNFIATAKKASSSSSKTTELKELESTMLVRKMDIFAGKLGMQDDLASILNSQHLGQLDDYITDLTRRFPENDVSFLRILTSKYDDEKVAKAFVKAQTTGHSRELAKNLQQEQFAAWLREGKSIDNVFQLLKLKGLKESVVNSRGLDSLKGYIAFLNNGRQNDDMFMEVMSKGFGGEFKLAAVFTNAKAAGDQLGVGTEAKAEALQTMVFQYWFRGGVNSKRSLYRKANLEEATAEFYQKRVVNQFGDFLANRNPTHNGVSFTTPRR</sequence>